<accession>A0ABT8WBU6</accession>
<organism evidence="1 2">
    <name type="scientific">Flavivirga aquimarina</name>
    <dbReference type="NCBI Taxonomy" id="2027862"/>
    <lineage>
        <taxon>Bacteria</taxon>
        <taxon>Pseudomonadati</taxon>
        <taxon>Bacteroidota</taxon>
        <taxon>Flavobacteriia</taxon>
        <taxon>Flavobacteriales</taxon>
        <taxon>Flavobacteriaceae</taxon>
        <taxon>Flavivirga</taxon>
    </lineage>
</organism>
<keyword evidence="2" id="KW-1185">Reference proteome</keyword>
<reference evidence="1" key="1">
    <citation type="submission" date="2023-07" db="EMBL/GenBank/DDBJ databases">
        <title>Two novel species in the genus Flavivirga.</title>
        <authorList>
            <person name="Kwon K."/>
        </authorList>
    </citation>
    <scope>NUCLEOTIDE SEQUENCE</scope>
    <source>
        <strain evidence="1">KCTC 52353</strain>
    </source>
</reference>
<name>A0ABT8WBU6_9FLAO</name>
<dbReference type="RefSeq" id="WP_303278304.1">
    <property type="nucleotide sequence ID" value="NZ_JAUOEK010000120.1"/>
</dbReference>
<protein>
    <submittedName>
        <fullName evidence="1">Uncharacterized protein</fullName>
    </submittedName>
</protein>
<dbReference type="Proteomes" id="UP001176883">
    <property type="component" value="Unassembled WGS sequence"/>
</dbReference>
<comment type="caution">
    <text evidence="1">The sequence shown here is derived from an EMBL/GenBank/DDBJ whole genome shotgun (WGS) entry which is preliminary data.</text>
</comment>
<evidence type="ECO:0000313" key="2">
    <source>
        <dbReference type="Proteomes" id="UP001176883"/>
    </source>
</evidence>
<proteinExistence type="predicted"/>
<dbReference type="EMBL" id="JAUOEK010000120">
    <property type="protein sequence ID" value="MDO5970615.1"/>
    <property type="molecule type" value="Genomic_DNA"/>
</dbReference>
<sequence length="69" mass="7860">MEQEQDKPQMIGDTTLFLLQNDGNLLVSHINFEVVLPIGYTLTNSQEDLLKSIVDKNKLPSKKYRIING</sequence>
<evidence type="ECO:0000313" key="1">
    <source>
        <dbReference type="EMBL" id="MDO5970615.1"/>
    </source>
</evidence>
<gene>
    <name evidence="1" type="ORF">Q4Q35_12430</name>
</gene>